<name>A0A2R4A2G2_9CAUD</name>
<gene>
    <name evidence="1" type="primary">59</name>
    <name evidence="1" type="ORF">PBI_KIERAN_59</name>
</gene>
<protein>
    <submittedName>
        <fullName evidence="1">Uncharacterized protein</fullName>
    </submittedName>
</protein>
<evidence type="ECO:0000313" key="1">
    <source>
        <dbReference type="EMBL" id="AVR57220.1"/>
    </source>
</evidence>
<dbReference type="Proteomes" id="UP000244767">
    <property type="component" value="Segment"/>
</dbReference>
<dbReference type="EMBL" id="MH045568">
    <property type="protein sequence ID" value="AVR57220.1"/>
    <property type="molecule type" value="Genomic_DNA"/>
</dbReference>
<accession>A0A2R4A2G2</accession>
<proteinExistence type="predicted"/>
<evidence type="ECO:0000313" key="2">
    <source>
        <dbReference type="Proteomes" id="UP000244767"/>
    </source>
</evidence>
<organism evidence="1 2">
    <name type="scientific">Microbacterium phage Kieran</name>
    <dbReference type="NCBI Taxonomy" id="2126931"/>
    <lineage>
        <taxon>Viruses</taxon>
        <taxon>Duplodnaviria</taxon>
        <taxon>Heunggongvirae</taxon>
        <taxon>Uroviricota</taxon>
        <taxon>Caudoviricetes</taxon>
        <taxon>Dismasvirus</taxon>
        <taxon>Dismasvirus dismas</taxon>
    </lineage>
</organism>
<reference evidence="1 2" key="1">
    <citation type="submission" date="2018-03" db="EMBL/GenBank/DDBJ databases">
        <authorList>
            <person name="Betsko A.J."/>
            <person name="Garlena R.A."/>
            <person name="Russell D.A."/>
            <person name="Pope W.H."/>
            <person name="Jacobs-Sera D."/>
            <person name="Hatfull G.F."/>
        </authorList>
    </citation>
    <scope>NUCLEOTIDE SEQUENCE [LARGE SCALE GENOMIC DNA]</scope>
</reference>
<sequence>MAQFTVIGKRRVFRVNAKSVQALTRALRSVGIVWQAIHEDKEAARG</sequence>